<dbReference type="EMBL" id="AP023096">
    <property type="protein sequence ID" value="BCE62401.1"/>
    <property type="molecule type" value="Genomic_DNA"/>
</dbReference>
<accession>A0A810AMP9</accession>
<protein>
    <recommendedName>
        <fullName evidence="3">Rubrerythrin-like domain-containing protein</fullName>
    </recommendedName>
</protein>
<sequence length="50" mass="5892">MQVRNYYHCAECGREWTAVRSTQCDEGCPYCGARHMSPYRSEDAEERDDE</sequence>
<organism evidence="2">
    <name type="scientific">Bradyrhizobium diazoefficiens</name>
    <dbReference type="NCBI Taxonomy" id="1355477"/>
    <lineage>
        <taxon>Bacteria</taxon>
        <taxon>Pseudomonadati</taxon>
        <taxon>Pseudomonadota</taxon>
        <taxon>Alphaproteobacteria</taxon>
        <taxon>Hyphomicrobiales</taxon>
        <taxon>Nitrobacteraceae</taxon>
        <taxon>Bradyrhizobium</taxon>
    </lineage>
</organism>
<evidence type="ECO:0000313" key="2">
    <source>
        <dbReference type="EMBL" id="BCE62401.1"/>
    </source>
</evidence>
<evidence type="ECO:0008006" key="3">
    <source>
        <dbReference type="Google" id="ProtNLM"/>
    </source>
</evidence>
<dbReference type="AlphaFoldDB" id="A0A810AMP9"/>
<proteinExistence type="predicted"/>
<reference evidence="2" key="2">
    <citation type="submission" date="2020-05" db="EMBL/GenBank/DDBJ databases">
        <title>Complete genome sequence of Bradyrhizobium diazoefficiens XF6 isolated from soybean nodule.</title>
        <authorList>
            <person name="Noda R."/>
            <person name="Kakizaki K."/>
            <person name="Minamisawa K."/>
        </authorList>
    </citation>
    <scope>NUCLEOTIDE SEQUENCE</scope>
    <source>
        <strain evidence="2">XF6</strain>
    </source>
</reference>
<reference evidence="1" key="1">
    <citation type="submission" date="2020-05" db="EMBL/GenBank/DDBJ databases">
        <title>Complete genome sequence of Bradyrhizobium diazoefficiens XF5 isolated from soybean nodule.</title>
        <authorList>
            <person name="Noda R."/>
            <person name="Kakizaki K."/>
            <person name="Minamisawa K."/>
        </authorList>
    </citation>
    <scope>NUCLEOTIDE SEQUENCE</scope>
    <source>
        <strain evidence="1">XF5</strain>
    </source>
</reference>
<dbReference type="EMBL" id="AP023095">
    <property type="protein sequence ID" value="BCE53681.1"/>
    <property type="molecule type" value="Genomic_DNA"/>
</dbReference>
<gene>
    <name evidence="1" type="ORF">XF5B_11930</name>
    <name evidence="2" type="ORF">XF6B_12000</name>
</gene>
<evidence type="ECO:0000313" key="1">
    <source>
        <dbReference type="EMBL" id="BCE53681.1"/>
    </source>
</evidence>
<name>A0A810AMP9_9BRAD</name>